<proteinExistence type="predicted"/>
<dbReference type="InterPro" id="IPR001296">
    <property type="entry name" value="Glyco_trans_1"/>
</dbReference>
<comment type="caution">
    <text evidence="4">The sequence shown here is derived from an EMBL/GenBank/DDBJ whole genome shotgun (WGS) entry which is preliminary data.</text>
</comment>
<evidence type="ECO:0000256" key="1">
    <source>
        <dbReference type="ARBA" id="ARBA00022676"/>
    </source>
</evidence>
<evidence type="ECO:0000256" key="2">
    <source>
        <dbReference type="ARBA" id="ARBA00022679"/>
    </source>
</evidence>
<accession>A0ABW0PTL3</accession>
<protein>
    <submittedName>
        <fullName evidence="4">Glycosyltransferase family 4 protein</fullName>
        <ecNumber evidence="4">2.4.-.-</ecNumber>
    </submittedName>
</protein>
<dbReference type="GO" id="GO:0016757">
    <property type="term" value="F:glycosyltransferase activity"/>
    <property type="evidence" value="ECO:0007669"/>
    <property type="project" value="UniProtKB-KW"/>
</dbReference>
<dbReference type="PANTHER" id="PTHR12526:SF510">
    <property type="entry name" value="D-INOSITOL 3-PHOSPHATE GLYCOSYLTRANSFERASE"/>
    <property type="match status" value="1"/>
</dbReference>
<dbReference type="SUPFAM" id="SSF53756">
    <property type="entry name" value="UDP-Glycosyltransferase/glycogen phosphorylase"/>
    <property type="match status" value="1"/>
</dbReference>
<sequence length="395" mass="44029">MSSIVIADTSSSYNGRDLELRPLRGTETSVIRLARALARRGHQVTVYTRALESIENEGVSWRPLSEGLPESCDLYLPVHQTKLLGLVRRPKRLALWVAWPANQLSHYKRLPAMWWYRPIPVLMSLYQAHAYSRLLPRRDPQIVIPHGLPDDIRGLPPLSVPPQPHAIFASDPTRNLYAVVSIWAERILPKCPNAILDIYGVHGVKDGEDPWTVWGGKFLPANLSAAQRESIKIHPSVTRAELIAAMRQSRAMLYLGHKTEAFCLSVAEAQALGVPAVLAPTTCLPERIVDGVTGFLRSDPQSFADAAISLLSDDAVWRHHHEAALRLRQGISWSEMAARLELALLSDRIPLDWGVNDPSVAERDVDPYDLKTKGPLDAAALRVPLDQSSPEIFRR</sequence>
<dbReference type="PANTHER" id="PTHR12526">
    <property type="entry name" value="GLYCOSYLTRANSFERASE"/>
    <property type="match status" value="1"/>
</dbReference>
<feature type="domain" description="Glycosyl transferase family 1" evidence="3">
    <location>
        <begin position="227"/>
        <end position="314"/>
    </location>
</feature>
<evidence type="ECO:0000313" key="5">
    <source>
        <dbReference type="Proteomes" id="UP001596150"/>
    </source>
</evidence>
<dbReference type="RefSeq" id="WP_266341816.1">
    <property type="nucleotide sequence ID" value="NZ_JAPKNH010000001.1"/>
</dbReference>
<dbReference type="CDD" id="cd03801">
    <property type="entry name" value="GT4_PimA-like"/>
    <property type="match status" value="1"/>
</dbReference>
<dbReference type="Pfam" id="PF00534">
    <property type="entry name" value="Glycos_transf_1"/>
    <property type="match status" value="1"/>
</dbReference>
<dbReference type="EMBL" id="JBHSML010000003">
    <property type="protein sequence ID" value="MFC5515969.1"/>
    <property type="molecule type" value="Genomic_DNA"/>
</dbReference>
<keyword evidence="1 4" id="KW-0328">Glycosyltransferase</keyword>
<keyword evidence="5" id="KW-1185">Reference proteome</keyword>
<evidence type="ECO:0000259" key="3">
    <source>
        <dbReference type="Pfam" id="PF00534"/>
    </source>
</evidence>
<dbReference type="EC" id="2.4.-.-" evidence="4"/>
<dbReference type="Proteomes" id="UP001596150">
    <property type="component" value="Unassembled WGS sequence"/>
</dbReference>
<name>A0ABW0PTL3_9HYPH</name>
<keyword evidence="2 4" id="KW-0808">Transferase</keyword>
<organism evidence="4 5">
    <name type="scientific">Kaistia terrae</name>
    <dbReference type="NCBI Taxonomy" id="537017"/>
    <lineage>
        <taxon>Bacteria</taxon>
        <taxon>Pseudomonadati</taxon>
        <taxon>Pseudomonadota</taxon>
        <taxon>Alphaproteobacteria</taxon>
        <taxon>Hyphomicrobiales</taxon>
        <taxon>Kaistiaceae</taxon>
        <taxon>Kaistia</taxon>
    </lineage>
</organism>
<dbReference type="Gene3D" id="3.40.50.2000">
    <property type="entry name" value="Glycogen Phosphorylase B"/>
    <property type="match status" value="2"/>
</dbReference>
<reference evidence="5" key="1">
    <citation type="journal article" date="2019" name="Int. J. Syst. Evol. Microbiol.">
        <title>The Global Catalogue of Microorganisms (GCM) 10K type strain sequencing project: providing services to taxonomists for standard genome sequencing and annotation.</title>
        <authorList>
            <consortium name="The Broad Institute Genomics Platform"/>
            <consortium name="The Broad Institute Genome Sequencing Center for Infectious Disease"/>
            <person name="Wu L."/>
            <person name="Ma J."/>
        </authorList>
    </citation>
    <scope>NUCLEOTIDE SEQUENCE [LARGE SCALE GENOMIC DNA]</scope>
    <source>
        <strain evidence="5">KACC 12633</strain>
    </source>
</reference>
<gene>
    <name evidence="4" type="ORF">ACFPP9_09340</name>
</gene>
<evidence type="ECO:0000313" key="4">
    <source>
        <dbReference type="EMBL" id="MFC5515969.1"/>
    </source>
</evidence>